<dbReference type="PANTHER" id="PTHR11364:SF27">
    <property type="entry name" value="SULFURTRANSFERASE"/>
    <property type="match status" value="1"/>
</dbReference>
<keyword evidence="5" id="KW-1185">Reference proteome</keyword>
<comment type="caution">
    <text evidence="4">The sequence shown here is derived from an EMBL/GenBank/DDBJ whole genome shotgun (WGS) entry which is preliminary data.</text>
</comment>
<evidence type="ECO:0000256" key="1">
    <source>
        <dbReference type="ARBA" id="ARBA00022679"/>
    </source>
</evidence>
<dbReference type="SUPFAM" id="SSF52821">
    <property type="entry name" value="Rhodanese/Cell cycle control phosphatase"/>
    <property type="match status" value="2"/>
</dbReference>
<dbReference type="GO" id="GO:0004792">
    <property type="term" value="F:thiosulfate-cyanide sulfurtransferase activity"/>
    <property type="evidence" value="ECO:0007669"/>
    <property type="project" value="TreeGrafter"/>
</dbReference>
<dbReference type="PANTHER" id="PTHR11364">
    <property type="entry name" value="THIOSULFATE SULFERTANSFERASE"/>
    <property type="match status" value="1"/>
</dbReference>
<dbReference type="InterPro" id="IPR001763">
    <property type="entry name" value="Rhodanese-like_dom"/>
</dbReference>
<dbReference type="AlphaFoldDB" id="A0A2T8HG33"/>
<evidence type="ECO:0000313" key="4">
    <source>
        <dbReference type="EMBL" id="PVH24401.1"/>
    </source>
</evidence>
<dbReference type="PROSITE" id="PS50206">
    <property type="entry name" value="RHODANESE_3"/>
    <property type="match status" value="2"/>
</dbReference>
<dbReference type="RefSeq" id="WP_116776799.1">
    <property type="nucleotide sequence ID" value="NZ_QDKG01000006.1"/>
</dbReference>
<protein>
    <submittedName>
        <fullName evidence="4">Sulfurtransferase</fullName>
    </submittedName>
</protein>
<dbReference type="Pfam" id="PF00581">
    <property type="entry name" value="Rhodanese"/>
    <property type="match status" value="2"/>
</dbReference>
<evidence type="ECO:0000313" key="5">
    <source>
        <dbReference type="Proteomes" id="UP000245627"/>
    </source>
</evidence>
<accession>A0A2T8HG33</accession>
<evidence type="ECO:0000256" key="2">
    <source>
        <dbReference type="ARBA" id="ARBA00022737"/>
    </source>
</evidence>
<keyword evidence="1 4" id="KW-0808">Transferase</keyword>
<dbReference type="CDD" id="cd01449">
    <property type="entry name" value="TST_Repeat_2"/>
    <property type="match status" value="1"/>
</dbReference>
<dbReference type="InterPro" id="IPR036873">
    <property type="entry name" value="Rhodanese-like_dom_sf"/>
</dbReference>
<dbReference type="Gene3D" id="3.40.250.10">
    <property type="entry name" value="Rhodanese-like domain"/>
    <property type="match status" value="2"/>
</dbReference>
<proteinExistence type="predicted"/>
<reference evidence="4 5" key="1">
    <citation type="submission" date="2018-04" db="EMBL/GenBank/DDBJ databases">
        <title>Sphingobacterium cortibacter sp. nov.</title>
        <authorList>
            <person name="Li Y."/>
        </authorList>
    </citation>
    <scope>NUCLEOTIDE SEQUENCE [LARGE SCALE GENOMIC DNA]</scope>
    <source>
        <strain evidence="4 5">2c-3</strain>
    </source>
</reference>
<feature type="domain" description="Rhodanese" evidence="3">
    <location>
        <begin position="46"/>
        <end position="135"/>
    </location>
</feature>
<dbReference type="CDD" id="cd01448">
    <property type="entry name" value="TST_Repeat_1"/>
    <property type="match status" value="1"/>
</dbReference>
<gene>
    <name evidence="4" type="ORF">DC487_15080</name>
</gene>
<dbReference type="Proteomes" id="UP000245627">
    <property type="component" value="Unassembled WGS sequence"/>
</dbReference>
<keyword evidence="2" id="KW-0677">Repeat</keyword>
<dbReference type="InterPro" id="IPR045078">
    <property type="entry name" value="TST/MPST-like"/>
</dbReference>
<sequence length="281" mass="30873">MNTFPLIDVKALQALLDEQKPVVLLDATIDKVNQQIDQDGVTPELIPNSIFFDIEGAFSDHSNPLPHTMIDAATFESEARALGINANSMLVTYDRWGIYSSPRAWWMFRAMGHTNTFVLQGGLPAWKAQQLPVVSKHMDTATLTKGNFVAKPQNEYWINKEEILRGLQQNENTIIDARSAGRFAGSSPEPRAGLQSGHIPGSHNLPFDEVLAGTHYKGVAELQNIFEPLISDKPVVFSCGSGISPAIIALAAQQLDYPNLSIYDGSWSEWGADENVPIEKG</sequence>
<organism evidence="4 5">
    <name type="scientific">Sphingobacterium corticibacter</name>
    <dbReference type="NCBI Taxonomy" id="2171749"/>
    <lineage>
        <taxon>Bacteria</taxon>
        <taxon>Pseudomonadati</taxon>
        <taxon>Bacteroidota</taxon>
        <taxon>Sphingobacteriia</taxon>
        <taxon>Sphingobacteriales</taxon>
        <taxon>Sphingobacteriaceae</taxon>
        <taxon>Sphingobacterium</taxon>
    </lineage>
</organism>
<name>A0A2T8HG33_9SPHI</name>
<dbReference type="EMBL" id="QDKG01000006">
    <property type="protein sequence ID" value="PVH24401.1"/>
    <property type="molecule type" value="Genomic_DNA"/>
</dbReference>
<dbReference type="SMART" id="SM00450">
    <property type="entry name" value="RHOD"/>
    <property type="match status" value="2"/>
</dbReference>
<dbReference type="OrthoDB" id="9770030at2"/>
<feature type="domain" description="Rhodanese" evidence="3">
    <location>
        <begin position="168"/>
        <end position="279"/>
    </location>
</feature>
<evidence type="ECO:0000259" key="3">
    <source>
        <dbReference type="PROSITE" id="PS50206"/>
    </source>
</evidence>